<evidence type="ECO:0000256" key="1">
    <source>
        <dbReference type="SAM" id="MobiDB-lite"/>
    </source>
</evidence>
<feature type="compositionally biased region" description="Low complexity" evidence="1">
    <location>
        <begin position="10"/>
        <end position="34"/>
    </location>
</feature>
<feature type="compositionally biased region" description="Low complexity" evidence="1">
    <location>
        <begin position="161"/>
        <end position="186"/>
    </location>
</feature>
<evidence type="ECO:0000313" key="2">
    <source>
        <dbReference type="EMBL" id="RKO84145.1"/>
    </source>
</evidence>
<dbReference type="AlphaFoldDB" id="A0A4P9VYU8"/>
<feature type="compositionally biased region" description="Polar residues" evidence="1">
    <location>
        <begin position="213"/>
        <end position="232"/>
    </location>
</feature>
<gene>
    <name evidence="2" type="ORF">BDK51DRAFT_43686</name>
</gene>
<protein>
    <submittedName>
        <fullName evidence="2">Uncharacterized protein</fullName>
    </submittedName>
</protein>
<feature type="region of interest" description="Disordered" evidence="1">
    <location>
        <begin position="135"/>
        <end position="232"/>
    </location>
</feature>
<reference evidence="3" key="1">
    <citation type="journal article" date="2018" name="Nat. Microbiol.">
        <title>Leveraging single-cell genomics to expand the fungal tree of life.</title>
        <authorList>
            <person name="Ahrendt S.R."/>
            <person name="Quandt C.A."/>
            <person name="Ciobanu D."/>
            <person name="Clum A."/>
            <person name="Salamov A."/>
            <person name="Andreopoulos B."/>
            <person name="Cheng J.F."/>
            <person name="Woyke T."/>
            <person name="Pelin A."/>
            <person name="Henrissat B."/>
            <person name="Reynolds N.K."/>
            <person name="Benny G.L."/>
            <person name="Smith M.E."/>
            <person name="James T.Y."/>
            <person name="Grigoriev I.V."/>
        </authorList>
    </citation>
    <scope>NUCLEOTIDE SEQUENCE [LARGE SCALE GENOMIC DNA]</scope>
</reference>
<sequence>MSVQPNGSQIGPSTNPTSPTTSTTIATSTTTDPATGAITETTTVILAWSLTTAIHHYYGHHDHYRHYSPHHPRGLVHRHLHPRHRLHCNHLHPAHHVRIRVRTARRRQARRRGLVGRDDRSRFWRAYAHKQMIENSPAPFRKRPIMNSTSTTPRVTHPAVLSAAATSIPPTASSSAPSPLSSLASDTTHHPRDVHPSTSFDPTPTLLPDDQANKASPTTATTYGTKRPFTTL</sequence>
<dbReference type="Proteomes" id="UP000269721">
    <property type="component" value="Unassembled WGS sequence"/>
</dbReference>
<organism evidence="2 3">
    <name type="scientific">Blyttiomyces helicus</name>
    <dbReference type="NCBI Taxonomy" id="388810"/>
    <lineage>
        <taxon>Eukaryota</taxon>
        <taxon>Fungi</taxon>
        <taxon>Fungi incertae sedis</taxon>
        <taxon>Chytridiomycota</taxon>
        <taxon>Chytridiomycota incertae sedis</taxon>
        <taxon>Chytridiomycetes</taxon>
        <taxon>Chytridiomycetes incertae sedis</taxon>
        <taxon>Blyttiomyces</taxon>
    </lineage>
</organism>
<accession>A0A4P9VYU8</accession>
<feature type="region of interest" description="Disordered" evidence="1">
    <location>
        <begin position="1"/>
        <end position="34"/>
    </location>
</feature>
<evidence type="ECO:0000313" key="3">
    <source>
        <dbReference type="Proteomes" id="UP000269721"/>
    </source>
</evidence>
<proteinExistence type="predicted"/>
<keyword evidence="3" id="KW-1185">Reference proteome</keyword>
<name>A0A4P9VYU8_9FUNG</name>
<dbReference type="EMBL" id="ML000440">
    <property type="protein sequence ID" value="RKO84145.1"/>
    <property type="molecule type" value="Genomic_DNA"/>
</dbReference>